<evidence type="ECO:0000256" key="3">
    <source>
        <dbReference type="ARBA" id="ARBA00022722"/>
    </source>
</evidence>
<proteinExistence type="predicted"/>
<dbReference type="InterPro" id="IPR050951">
    <property type="entry name" value="Retrovirus_Pol_polyprotein"/>
</dbReference>
<evidence type="ECO:0000313" key="9">
    <source>
        <dbReference type="EMBL" id="RDY03705.1"/>
    </source>
</evidence>
<dbReference type="AlphaFoldDB" id="A0A371HLM3"/>
<gene>
    <name evidence="9" type="primary">pol</name>
    <name evidence="9" type="ORF">CR513_12683</name>
</gene>
<evidence type="ECO:0000259" key="8">
    <source>
        <dbReference type="Pfam" id="PF17917"/>
    </source>
</evidence>
<dbReference type="SUPFAM" id="SSF56672">
    <property type="entry name" value="DNA/RNA polymerases"/>
    <property type="match status" value="1"/>
</dbReference>
<dbReference type="CDD" id="cd09274">
    <property type="entry name" value="RNase_HI_RT_Ty3"/>
    <property type="match status" value="1"/>
</dbReference>
<keyword evidence="2" id="KW-0548">Nucleotidyltransferase</keyword>
<comment type="caution">
    <text evidence="9">The sequence shown here is derived from an EMBL/GenBank/DDBJ whole genome shotgun (WGS) entry which is preliminary data.</text>
</comment>
<dbReference type="InterPro" id="IPR041373">
    <property type="entry name" value="RT_RNaseH"/>
</dbReference>
<keyword evidence="1" id="KW-0808">Transferase</keyword>
<protein>
    <submittedName>
        <fullName evidence="9">Retrovirus-related Pol polyprotein from transposon 17.6</fullName>
    </submittedName>
</protein>
<dbReference type="GO" id="GO:0003964">
    <property type="term" value="F:RNA-directed DNA polymerase activity"/>
    <property type="evidence" value="ECO:0007669"/>
    <property type="project" value="UniProtKB-KW"/>
</dbReference>
<keyword evidence="3" id="KW-0540">Nuclease</keyword>
<sequence length="256" mass="29886">MTFKTKFELYKWLVMPFGFNNAISTFMRLMNHVLRSLIGKCVVVYFDDIFIYSTCLSDDLLHVRDVLEILRKEILFANLDKCVFCTQEVTFLDFVVGSHGIKVNEEKVKAIQDWPTPNIERLTQAPILALPNFSKSFELECDASSVGIRVMILQERHPITYSSEKLKELYALVKALQTWQQYLLPKEFVIHSDHEALKHLRGQGKLNKRHGKWVEFLEKFPYVIKHKQGKMNVVENALLRRHVPIAMLETKMLSID</sequence>
<dbReference type="GO" id="GO:0016787">
    <property type="term" value="F:hydrolase activity"/>
    <property type="evidence" value="ECO:0007669"/>
    <property type="project" value="UniProtKB-KW"/>
</dbReference>
<evidence type="ECO:0000259" key="7">
    <source>
        <dbReference type="Pfam" id="PF00078"/>
    </source>
</evidence>
<evidence type="ECO:0000256" key="2">
    <source>
        <dbReference type="ARBA" id="ARBA00022695"/>
    </source>
</evidence>
<dbReference type="CDD" id="cd01647">
    <property type="entry name" value="RT_LTR"/>
    <property type="match status" value="1"/>
</dbReference>
<evidence type="ECO:0000256" key="4">
    <source>
        <dbReference type="ARBA" id="ARBA00022759"/>
    </source>
</evidence>
<dbReference type="PANTHER" id="PTHR37984:SF5">
    <property type="entry name" value="PROTEIN NYNRIN-LIKE"/>
    <property type="match status" value="1"/>
</dbReference>
<dbReference type="InterPro" id="IPR043128">
    <property type="entry name" value="Rev_trsase/Diguanyl_cyclase"/>
</dbReference>
<evidence type="ECO:0000256" key="5">
    <source>
        <dbReference type="ARBA" id="ARBA00022801"/>
    </source>
</evidence>
<dbReference type="InterPro" id="IPR000477">
    <property type="entry name" value="RT_dom"/>
</dbReference>
<keyword evidence="5" id="KW-0378">Hydrolase</keyword>
<dbReference type="InterPro" id="IPR043502">
    <property type="entry name" value="DNA/RNA_pol_sf"/>
</dbReference>
<dbReference type="PANTHER" id="PTHR37984">
    <property type="entry name" value="PROTEIN CBG26694"/>
    <property type="match status" value="1"/>
</dbReference>
<dbReference type="Gene3D" id="3.10.10.10">
    <property type="entry name" value="HIV Type 1 Reverse Transcriptase, subunit A, domain 1"/>
    <property type="match status" value="1"/>
</dbReference>
<feature type="non-terminal residue" evidence="9">
    <location>
        <position position="1"/>
    </location>
</feature>
<evidence type="ECO:0000256" key="1">
    <source>
        <dbReference type="ARBA" id="ARBA00022679"/>
    </source>
</evidence>
<dbReference type="OrthoDB" id="540517at2759"/>
<feature type="domain" description="Reverse transcriptase RNase H-like" evidence="8">
    <location>
        <begin position="132"/>
        <end position="220"/>
    </location>
</feature>
<organism evidence="9 10">
    <name type="scientific">Mucuna pruriens</name>
    <name type="common">Velvet bean</name>
    <name type="synonym">Dolichos pruriens</name>
    <dbReference type="NCBI Taxonomy" id="157652"/>
    <lineage>
        <taxon>Eukaryota</taxon>
        <taxon>Viridiplantae</taxon>
        <taxon>Streptophyta</taxon>
        <taxon>Embryophyta</taxon>
        <taxon>Tracheophyta</taxon>
        <taxon>Spermatophyta</taxon>
        <taxon>Magnoliopsida</taxon>
        <taxon>eudicotyledons</taxon>
        <taxon>Gunneridae</taxon>
        <taxon>Pentapetalae</taxon>
        <taxon>rosids</taxon>
        <taxon>fabids</taxon>
        <taxon>Fabales</taxon>
        <taxon>Fabaceae</taxon>
        <taxon>Papilionoideae</taxon>
        <taxon>50 kb inversion clade</taxon>
        <taxon>NPAAA clade</taxon>
        <taxon>indigoferoid/millettioid clade</taxon>
        <taxon>Phaseoleae</taxon>
        <taxon>Mucuna</taxon>
    </lineage>
</organism>
<dbReference type="Gene3D" id="3.30.70.270">
    <property type="match status" value="1"/>
</dbReference>
<keyword evidence="6" id="KW-0695">RNA-directed DNA polymerase</keyword>
<dbReference type="GO" id="GO:0004519">
    <property type="term" value="F:endonuclease activity"/>
    <property type="evidence" value="ECO:0007669"/>
    <property type="project" value="UniProtKB-KW"/>
</dbReference>
<dbReference type="Pfam" id="PF00078">
    <property type="entry name" value="RVT_1"/>
    <property type="match status" value="1"/>
</dbReference>
<evidence type="ECO:0000313" key="10">
    <source>
        <dbReference type="Proteomes" id="UP000257109"/>
    </source>
</evidence>
<keyword evidence="10" id="KW-1185">Reference proteome</keyword>
<dbReference type="EMBL" id="QJKJ01002226">
    <property type="protein sequence ID" value="RDY03705.1"/>
    <property type="molecule type" value="Genomic_DNA"/>
</dbReference>
<reference evidence="9" key="1">
    <citation type="submission" date="2018-05" db="EMBL/GenBank/DDBJ databases">
        <title>Draft genome of Mucuna pruriens seed.</title>
        <authorList>
            <person name="Nnadi N.E."/>
            <person name="Vos R."/>
            <person name="Hasami M.H."/>
            <person name="Devisetty U.K."/>
            <person name="Aguiy J.C."/>
        </authorList>
    </citation>
    <scope>NUCLEOTIDE SEQUENCE [LARGE SCALE GENOMIC DNA]</scope>
    <source>
        <strain evidence="9">JCA_2017</strain>
    </source>
</reference>
<accession>A0A371HLM3</accession>
<feature type="domain" description="Reverse transcriptase" evidence="7">
    <location>
        <begin position="7"/>
        <end position="94"/>
    </location>
</feature>
<name>A0A371HLM3_MUCPR</name>
<dbReference type="Proteomes" id="UP000257109">
    <property type="component" value="Unassembled WGS sequence"/>
</dbReference>
<keyword evidence="4" id="KW-0255">Endonuclease</keyword>
<dbReference type="Pfam" id="PF17917">
    <property type="entry name" value="RT_RNaseH"/>
    <property type="match status" value="1"/>
</dbReference>
<evidence type="ECO:0000256" key="6">
    <source>
        <dbReference type="ARBA" id="ARBA00022918"/>
    </source>
</evidence>